<dbReference type="AlphaFoldDB" id="A0A0C3F5E6"/>
<dbReference type="EMBL" id="KN833049">
    <property type="protein sequence ID" value="KIM75234.1"/>
    <property type="molecule type" value="Genomic_DNA"/>
</dbReference>
<evidence type="ECO:0000313" key="4">
    <source>
        <dbReference type="Proteomes" id="UP000054166"/>
    </source>
</evidence>
<dbReference type="Proteomes" id="UP000054166">
    <property type="component" value="Unassembled WGS sequence"/>
</dbReference>
<dbReference type="GO" id="GO:0016706">
    <property type="term" value="F:2-oxoglutarate-dependent dioxygenase activity"/>
    <property type="evidence" value="ECO:0007669"/>
    <property type="project" value="TreeGrafter"/>
</dbReference>
<keyword evidence="4" id="KW-1185">Reference proteome</keyword>
<dbReference type="GO" id="GO:0006631">
    <property type="term" value="P:fatty acid metabolic process"/>
    <property type="evidence" value="ECO:0007669"/>
    <property type="project" value="TreeGrafter"/>
</dbReference>
<organism evidence="3 4">
    <name type="scientific">Piloderma croceum (strain F 1598)</name>
    <dbReference type="NCBI Taxonomy" id="765440"/>
    <lineage>
        <taxon>Eukaryota</taxon>
        <taxon>Fungi</taxon>
        <taxon>Dikarya</taxon>
        <taxon>Basidiomycota</taxon>
        <taxon>Agaricomycotina</taxon>
        <taxon>Agaricomycetes</taxon>
        <taxon>Agaricomycetidae</taxon>
        <taxon>Atheliales</taxon>
        <taxon>Atheliaceae</taxon>
        <taxon>Piloderma</taxon>
    </lineage>
</organism>
<dbReference type="InterPro" id="IPR032870">
    <property type="entry name" value="ALKBH7-like"/>
</dbReference>
<dbReference type="PROSITE" id="PS51471">
    <property type="entry name" value="FE2OG_OXY"/>
    <property type="match status" value="1"/>
</dbReference>
<reference evidence="3 4" key="1">
    <citation type="submission" date="2014-04" db="EMBL/GenBank/DDBJ databases">
        <authorList>
            <consortium name="DOE Joint Genome Institute"/>
            <person name="Kuo A."/>
            <person name="Tarkka M."/>
            <person name="Buscot F."/>
            <person name="Kohler A."/>
            <person name="Nagy L.G."/>
            <person name="Floudas D."/>
            <person name="Copeland A."/>
            <person name="Barry K.W."/>
            <person name="Cichocki N."/>
            <person name="Veneault-Fourrey C."/>
            <person name="LaButti K."/>
            <person name="Lindquist E.A."/>
            <person name="Lipzen A."/>
            <person name="Lundell T."/>
            <person name="Morin E."/>
            <person name="Murat C."/>
            <person name="Sun H."/>
            <person name="Tunlid A."/>
            <person name="Henrissat B."/>
            <person name="Grigoriev I.V."/>
            <person name="Hibbett D.S."/>
            <person name="Martin F."/>
            <person name="Nordberg H.P."/>
            <person name="Cantor M.N."/>
            <person name="Hua S.X."/>
        </authorList>
    </citation>
    <scope>NUCLEOTIDE SEQUENCE [LARGE SCALE GENOMIC DNA]</scope>
    <source>
        <strain evidence="3 4">F 1598</strain>
    </source>
</reference>
<dbReference type="Gene3D" id="2.60.120.590">
    <property type="entry name" value="Alpha-ketoglutarate-dependent dioxygenase AlkB-like"/>
    <property type="match status" value="1"/>
</dbReference>
<feature type="region of interest" description="Disordered" evidence="1">
    <location>
        <begin position="15"/>
        <end position="47"/>
    </location>
</feature>
<sequence>MSICAESSGSLSAVDSLFDEPTKPAKPLNQALRTSGERRSSFSPKTVSLASRTVPPIPGLFAPKVRLPLALADELMQTSMNKYFRQGSVNQVMLFGRALTSGTDESGLPLFLTELLSTISQLLLPELPARTYALLFPSPDAPVRARQAILNLYHPGEGISPHVDLLNRFGDGIVGISLGSGCVMSFWKETSEEGHRGISDVQAPEVRSKDEEHWKLYLPERSIIVLSEEARYEWKHGIQGQTEDFVEGEEGHEGEWITRGVRLSITFRWLLPGAEIVGEPDQ</sequence>
<proteinExistence type="predicted"/>
<dbReference type="InParanoid" id="A0A0C3F5E6"/>
<accession>A0A0C3F5E6</accession>
<dbReference type="GO" id="GO:0005759">
    <property type="term" value="C:mitochondrial matrix"/>
    <property type="evidence" value="ECO:0007669"/>
    <property type="project" value="TreeGrafter"/>
</dbReference>
<dbReference type="InterPro" id="IPR005123">
    <property type="entry name" value="Oxoglu/Fe-dep_dioxygenase_dom"/>
</dbReference>
<evidence type="ECO:0000259" key="2">
    <source>
        <dbReference type="PROSITE" id="PS51471"/>
    </source>
</evidence>
<dbReference type="GO" id="GO:0006974">
    <property type="term" value="P:DNA damage response"/>
    <property type="evidence" value="ECO:0007669"/>
    <property type="project" value="InterPro"/>
</dbReference>
<evidence type="ECO:0000313" key="3">
    <source>
        <dbReference type="EMBL" id="KIM75234.1"/>
    </source>
</evidence>
<dbReference type="PANTHER" id="PTHR21052:SF0">
    <property type="entry name" value="ALPHA-KETOGLUTARATE-DEPENDENT DIOXYGENASE ALKB HOMOLOG 7, MITOCHONDRIAL"/>
    <property type="match status" value="1"/>
</dbReference>
<dbReference type="HOGENOM" id="CLU_052246_2_0_1"/>
<dbReference type="InterPro" id="IPR027450">
    <property type="entry name" value="AlkB-like"/>
</dbReference>
<dbReference type="OrthoDB" id="412814at2759"/>
<dbReference type="PANTHER" id="PTHR21052">
    <property type="entry name" value="SPERMATOGENESIS ASSOCIATED 11-RELATED"/>
    <property type="match status" value="1"/>
</dbReference>
<gene>
    <name evidence="3" type="ORF">PILCRDRAFT_827482</name>
</gene>
<evidence type="ECO:0000256" key="1">
    <source>
        <dbReference type="SAM" id="MobiDB-lite"/>
    </source>
</evidence>
<reference evidence="4" key="2">
    <citation type="submission" date="2015-01" db="EMBL/GenBank/DDBJ databases">
        <title>Evolutionary Origins and Diversification of the Mycorrhizal Mutualists.</title>
        <authorList>
            <consortium name="DOE Joint Genome Institute"/>
            <consortium name="Mycorrhizal Genomics Consortium"/>
            <person name="Kohler A."/>
            <person name="Kuo A."/>
            <person name="Nagy L.G."/>
            <person name="Floudas D."/>
            <person name="Copeland A."/>
            <person name="Barry K.W."/>
            <person name="Cichocki N."/>
            <person name="Veneault-Fourrey C."/>
            <person name="LaButti K."/>
            <person name="Lindquist E.A."/>
            <person name="Lipzen A."/>
            <person name="Lundell T."/>
            <person name="Morin E."/>
            <person name="Murat C."/>
            <person name="Riley R."/>
            <person name="Ohm R."/>
            <person name="Sun H."/>
            <person name="Tunlid A."/>
            <person name="Henrissat B."/>
            <person name="Grigoriev I.V."/>
            <person name="Hibbett D.S."/>
            <person name="Martin F."/>
        </authorList>
    </citation>
    <scope>NUCLEOTIDE SEQUENCE [LARGE SCALE GENOMIC DNA]</scope>
    <source>
        <strain evidence="4">F 1598</strain>
    </source>
</reference>
<dbReference type="SUPFAM" id="SSF51197">
    <property type="entry name" value="Clavaminate synthase-like"/>
    <property type="match status" value="1"/>
</dbReference>
<dbReference type="Pfam" id="PF13532">
    <property type="entry name" value="2OG-FeII_Oxy_2"/>
    <property type="match status" value="1"/>
</dbReference>
<protein>
    <recommendedName>
        <fullName evidence="2">Fe2OG dioxygenase domain-containing protein</fullName>
    </recommendedName>
</protein>
<feature type="domain" description="Fe2OG dioxygenase" evidence="2">
    <location>
        <begin position="144"/>
        <end position="271"/>
    </location>
</feature>
<name>A0A0C3F5E6_PILCF</name>
<dbReference type="InterPro" id="IPR037151">
    <property type="entry name" value="AlkB-like_sf"/>
</dbReference>